<dbReference type="InterPro" id="IPR040079">
    <property type="entry name" value="Glutathione_S-Trfase"/>
</dbReference>
<evidence type="ECO:0000313" key="4">
    <source>
        <dbReference type="Proteomes" id="UP000596063"/>
    </source>
</evidence>
<dbReference type="PROSITE" id="PS50404">
    <property type="entry name" value="GST_NTER"/>
    <property type="match status" value="1"/>
</dbReference>
<accession>A0A7T4QY15</accession>
<dbReference type="GO" id="GO:0016740">
    <property type="term" value="F:transferase activity"/>
    <property type="evidence" value="ECO:0007669"/>
    <property type="project" value="UniProtKB-KW"/>
</dbReference>
<dbReference type="InterPro" id="IPR004045">
    <property type="entry name" value="Glutathione_S-Trfase_N"/>
</dbReference>
<keyword evidence="3" id="KW-0808">Transferase</keyword>
<evidence type="ECO:0000313" key="3">
    <source>
        <dbReference type="EMBL" id="QQD16814.1"/>
    </source>
</evidence>
<dbReference type="PANTHER" id="PTHR44051:SF8">
    <property type="entry name" value="GLUTATHIONE S-TRANSFERASE GSTA"/>
    <property type="match status" value="1"/>
</dbReference>
<dbReference type="PANTHER" id="PTHR44051">
    <property type="entry name" value="GLUTATHIONE S-TRANSFERASE-RELATED"/>
    <property type="match status" value="1"/>
</dbReference>
<evidence type="ECO:0000259" key="2">
    <source>
        <dbReference type="PROSITE" id="PS50405"/>
    </source>
</evidence>
<evidence type="ECO:0000259" key="1">
    <source>
        <dbReference type="PROSITE" id="PS50404"/>
    </source>
</evidence>
<dbReference type="EMBL" id="CP066167">
    <property type="protein sequence ID" value="QQD16814.1"/>
    <property type="molecule type" value="Genomic_DNA"/>
</dbReference>
<dbReference type="SFLD" id="SFLDG00358">
    <property type="entry name" value="Main_(cytGST)"/>
    <property type="match status" value="1"/>
</dbReference>
<gene>
    <name evidence="3" type="ORF">I6N98_10480</name>
</gene>
<dbReference type="SUPFAM" id="SSF47616">
    <property type="entry name" value="GST C-terminal domain-like"/>
    <property type="match status" value="1"/>
</dbReference>
<feature type="domain" description="GST N-terminal" evidence="1">
    <location>
        <begin position="1"/>
        <end position="81"/>
    </location>
</feature>
<proteinExistence type="predicted"/>
<dbReference type="KEGG" id="snan:I6N98_10480"/>
<dbReference type="InterPro" id="IPR034345">
    <property type="entry name" value="Gtt2-like_N"/>
</dbReference>
<feature type="domain" description="GST C-terminal" evidence="2">
    <location>
        <begin position="86"/>
        <end position="207"/>
    </location>
</feature>
<dbReference type="InterPro" id="IPR010987">
    <property type="entry name" value="Glutathione-S-Trfase_C-like"/>
</dbReference>
<sequence length="207" mass="22739">MKLYTFDIAPNPRRVSLFLKEKGVSLDTIPVDLGKGEQFSSPLIDVNPDSTVPTLVLDDGTVLTDVIAICLYLESLYPEPPLFGQTPLEQAQIVGWCHRIYINGLGAVAEVLRNKSEMFKGRALPGAVPLPQIPELAERGNARIGAFFEAMDKVVAEKDYLVGDRLSQADIDLYASLGFCGWVQRAVPEECQALTAWLATMKSHFGE</sequence>
<dbReference type="AlphaFoldDB" id="A0A7T4QY15"/>
<dbReference type="SUPFAM" id="SSF52833">
    <property type="entry name" value="Thioredoxin-like"/>
    <property type="match status" value="1"/>
</dbReference>
<dbReference type="InterPro" id="IPR004046">
    <property type="entry name" value="GST_C"/>
</dbReference>
<dbReference type="PROSITE" id="PS50405">
    <property type="entry name" value="GST_CTER"/>
    <property type="match status" value="1"/>
</dbReference>
<dbReference type="RefSeq" id="WP_198568316.1">
    <property type="nucleotide sequence ID" value="NZ_CP066167.1"/>
</dbReference>
<name>A0A7T4QY15_9GAMM</name>
<dbReference type="Pfam" id="PF13409">
    <property type="entry name" value="GST_N_2"/>
    <property type="match status" value="1"/>
</dbReference>
<dbReference type="Proteomes" id="UP000596063">
    <property type="component" value="Chromosome"/>
</dbReference>
<dbReference type="SFLD" id="SFLDS00019">
    <property type="entry name" value="Glutathione_Transferase_(cytos"/>
    <property type="match status" value="1"/>
</dbReference>
<organism evidence="3 4">
    <name type="scientific">Spongiibacter nanhainus</name>
    <dbReference type="NCBI Taxonomy" id="2794344"/>
    <lineage>
        <taxon>Bacteria</taxon>
        <taxon>Pseudomonadati</taxon>
        <taxon>Pseudomonadota</taxon>
        <taxon>Gammaproteobacteria</taxon>
        <taxon>Cellvibrionales</taxon>
        <taxon>Spongiibacteraceae</taxon>
        <taxon>Spongiibacter</taxon>
    </lineage>
</organism>
<dbReference type="InterPro" id="IPR036282">
    <property type="entry name" value="Glutathione-S-Trfase_C_sf"/>
</dbReference>
<dbReference type="CDD" id="cd03051">
    <property type="entry name" value="GST_N_GTT2_like"/>
    <property type="match status" value="1"/>
</dbReference>
<keyword evidence="4" id="KW-1185">Reference proteome</keyword>
<dbReference type="Pfam" id="PF00043">
    <property type="entry name" value="GST_C"/>
    <property type="match status" value="1"/>
</dbReference>
<dbReference type="Gene3D" id="1.20.1050.10">
    <property type="match status" value="1"/>
</dbReference>
<reference evidence="3 4" key="1">
    <citation type="submission" date="2020-12" db="EMBL/GenBank/DDBJ databases">
        <authorList>
            <person name="Shan Y."/>
        </authorList>
    </citation>
    <scope>NUCLEOTIDE SEQUENCE [LARGE SCALE GENOMIC DNA]</scope>
    <source>
        <strain evidence="4">csc3.9</strain>
    </source>
</reference>
<dbReference type="Gene3D" id="3.40.30.10">
    <property type="entry name" value="Glutaredoxin"/>
    <property type="match status" value="1"/>
</dbReference>
<dbReference type="InterPro" id="IPR036249">
    <property type="entry name" value="Thioredoxin-like_sf"/>
</dbReference>
<protein>
    <submittedName>
        <fullName evidence="3">Glutathione S-transferase family protein</fullName>
    </submittedName>
</protein>